<dbReference type="GO" id="GO:1905168">
    <property type="term" value="P:positive regulation of double-strand break repair via homologous recombination"/>
    <property type="evidence" value="ECO:0007669"/>
    <property type="project" value="TreeGrafter"/>
</dbReference>
<dbReference type="AlphaFoldDB" id="A0A3B3D8F8"/>
<dbReference type="GO" id="GO:0036297">
    <property type="term" value="P:interstrand cross-link repair"/>
    <property type="evidence" value="ECO:0007669"/>
    <property type="project" value="InterPro"/>
</dbReference>
<organism evidence="2 3">
    <name type="scientific">Oryzias melastigma</name>
    <name type="common">Marine medaka</name>
    <dbReference type="NCBI Taxonomy" id="30732"/>
    <lineage>
        <taxon>Eukaryota</taxon>
        <taxon>Metazoa</taxon>
        <taxon>Chordata</taxon>
        <taxon>Craniata</taxon>
        <taxon>Vertebrata</taxon>
        <taxon>Euteleostomi</taxon>
        <taxon>Actinopterygii</taxon>
        <taxon>Neopterygii</taxon>
        <taxon>Teleostei</taxon>
        <taxon>Neoteleostei</taxon>
        <taxon>Acanthomorphata</taxon>
        <taxon>Ovalentaria</taxon>
        <taxon>Atherinomorphae</taxon>
        <taxon>Beloniformes</taxon>
        <taxon>Adrianichthyidae</taxon>
        <taxon>Oryziinae</taxon>
        <taxon>Oryzias</taxon>
    </lineage>
</organism>
<sequence length="857" mass="95549">MDIFDDLNARHLSHGGHLMAFSCKRSKTESEGERTELLFRKLVFEPDRNRFVNAARGSAVIGRKTSACVNILKCERAVDVQGRVRAACVLVTRRSGKVRAFKYSLLTVSSSDQLEPRIEFKLPYQMTDRVSILQGPTVMWTHDGCIFYTSIQAEGVRKIPISLSPCVFGELPLCKPQAFIIGQSEGSANNQPTTLAYLVGDGQVFDGSVILPHPYVGITESILVLRADREDAVLKCNLVAATSSQQLVYFESGIAKDACPLPFEQAEDIQVADLGRNGSIIVISFHQGNVCAVWKDTFQVASQWSGVRSVHIGDFLRCGTDQLLLVFDDQEELKKHFLITDLCGIFYSGGQEDPDVPTKTLPSPENSRLTLQALESRLQSGLIVLQDLQKEERVKNRVIHQALQVLTDLASERRSVLTQHEQEDLVPLWDSDEESKEKTSKEGLMERPAVSGKPRIEKLWHRITGEQMVVGVTLTADHAVPMSTVSLSLLSETGQSSTPAVIQTRSQAFWLTAPCPPTPSTSSSASTFSEPPAKRCKQPVASNDLNTCRLAVTAVTRLANLLNSGCVKCSVTLHYSQKTDASCLVSNSTSVFLHCGQVVVDIRDAFPSQLLKIPQQQTDEVKEDLLSLMAVLDRWILHIDSPDYSLGDLEGWLQKKAGCKKMEAFPQYFLSQASTPMLLSWSQITPFQGQLTIHSCHLQMLQFLDVLLAFLPASCLIRPAKCARGQRTGQMFALALEKEVLSLKEGLSKLLVEEDERGGSPVSWEHEDPAEVLERRRERWQLDRERSRRRLSPLVDVGRYRNVAEKLLLLPGDKINPGVLQQCSKHEEQTHGHPDINGFHVRNLRRNQKTLQHNIVY</sequence>
<proteinExistence type="predicted"/>
<reference evidence="2" key="1">
    <citation type="submission" date="2025-08" db="UniProtKB">
        <authorList>
            <consortium name="Ensembl"/>
        </authorList>
    </citation>
    <scope>IDENTIFICATION</scope>
</reference>
<dbReference type="GO" id="GO:0043240">
    <property type="term" value="C:Fanconi anaemia nuclear complex"/>
    <property type="evidence" value="ECO:0007669"/>
    <property type="project" value="InterPro"/>
</dbReference>
<protein>
    <submittedName>
        <fullName evidence="2">FA complementation group B</fullName>
    </submittedName>
</protein>
<dbReference type="Proteomes" id="UP000261560">
    <property type="component" value="Unplaced"/>
</dbReference>
<feature type="compositionally biased region" description="Basic and acidic residues" evidence="1">
    <location>
        <begin position="435"/>
        <end position="445"/>
    </location>
</feature>
<accession>A0A3B3D8F8</accession>
<dbReference type="GO" id="GO:2000042">
    <property type="term" value="P:negative regulation of double-strand break repair via homologous recombination"/>
    <property type="evidence" value="ECO:0007669"/>
    <property type="project" value="TreeGrafter"/>
</dbReference>
<dbReference type="PaxDb" id="30732-ENSOMEP00000025665"/>
<evidence type="ECO:0000256" key="1">
    <source>
        <dbReference type="SAM" id="MobiDB-lite"/>
    </source>
</evidence>
<feature type="region of interest" description="Disordered" evidence="1">
    <location>
        <begin position="430"/>
        <end position="450"/>
    </location>
</feature>
<dbReference type="InterPro" id="IPR033333">
    <property type="entry name" value="FANCB"/>
</dbReference>
<reference evidence="2" key="2">
    <citation type="submission" date="2025-09" db="UniProtKB">
        <authorList>
            <consortium name="Ensembl"/>
        </authorList>
    </citation>
    <scope>IDENTIFICATION</scope>
</reference>
<evidence type="ECO:0000313" key="2">
    <source>
        <dbReference type="Ensembl" id="ENSOMEP00000025665.1"/>
    </source>
</evidence>
<name>A0A3B3D8F8_ORYME</name>
<dbReference type="Ensembl" id="ENSOMET00000006543.1">
    <property type="protein sequence ID" value="ENSOMEP00000025665.1"/>
    <property type="gene ID" value="ENSOMEG00000007056.1"/>
</dbReference>
<keyword evidence="3" id="KW-1185">Reference proteome</keyword>
<dbReference type="STRING" id="30732.ENSOMEP00000025665"/>
<dbReference type="GO" id="GO:1990414">
    <property type="term" value="P:replication-born double-strand break repair via sister chromatid exchange"/>
    <property type="evidence" value="ECO:0007669"/>
    <property type="project" value="TreeGrafter"/>
</dbReference>
<evidence type="ECO:0000313" key="3">
    <source>
        <dbReference type="Proteomes" id="UP000261560"/>
    </source>
</evidence>
<dbReference type="GeneTree" id="ENSGT00390000009885"/>
<dbReference type="PANTHER" id="PTHR28450">
    <property type="entry name" value="FANCONI ANEMIA GROUP B PROTEIN"/>
    <property type="match status" value="1"/>
</dbReference>
<dbReference type="PANTHER" id="PTHR28450:SF1">
    <property type="entry name" value="FANCONI ANEMIA GROUP B PROTEIN"/>
    <property type="match status" value="1"/>
</dbReference>